<feature type="compositionally biased region" description="Basic and acidic residues" evidence="1">
    <location>
        <begin position="288"/>
        <end position="304"/>
    </location>
</feature>
<dbReference type="Pfam" id="PF03446">
    <property type="entry name" value="NAD_binding_2"/>
    <property type="match status" value="1"/>
</dbReference>
<reference evidence="4 5" key="1">
    <citation type="journal article" date="2020" name="Genomics">
        <title>Complete, high-quality genomes from long-read metagenomic sequencing of two wolf lichen thalli reveals enigmatic genome architecture.</title>
        <authorList>
            <person name="McKenzie S.K."/>
            <person name="Walston R.F."/>
            <person name="Allen J.L."/>
        </authorList>
    </citation>
    <scope>NUCLEOTIDE SEQUENCE [LARGE SCALE GENOMIC DNA]</scope>
    <source>
        <strain evidence="4">WasteWater1</strain>
    </source>
</reference>
<evidence type="ECO:0008006" key="6">
    <source>
        <dbReference type="Google" id="ProtNLM"/>
    </source>
</evidence>
<dbReference type="InterPro" id="IPR008927">
    <property type="entry name" value="6-PGluconate_DH-like_C_sf"/>
</dbReference>
<dbReference type="AlphaFoldDB" id="A0A8H6FKL3"/>
<keyword evidence="5" id="KW-1185">Reference proteome</keyword>
<feature type="domain" description="Phosphogluconate dehydrogenase NAD-binding putative C-terminal" evidence="3">
    <location>
        <begin position="210"/>
        <end position="280"/>
    </location>
</feature>
<comment type="caution">
    <text evidence="4">The sequence shown here is derived from an EMBL/GenBank/DDBJ whole genome shotgun (WGS) entry which is preliminary data.</text>
</comment>
<evidence type="ECO:0000259" key="3">
    <source>
        <dbReference type="Pfam" id="PF09130"/>
    </source>
</evidence>
<dbReference type="RefSeq" id="XP_037157518.1">
    <property type="nucleotide sequence ID" value="XM_037295517.1"/>
</dbReference>
<dbReference type="SUPFAM" id="SSF48179">
    <property type="entry name" value="6-phosphogluconate dehydrogenase C-terminal domain-like"/>
    <property type="match status" value="1"/>
</dbReference>
<evidence type="ECO:0000313" key="5">
    <source>
        <dbReference type="Proteomes" id="UP000593566"/>
    </source>
</evidence>
<name>A0A8H6FKL3_9LECA</name>
<dbReference type="InterPro" id="IPR006115">
    <property type="entry name" value="6PGDH_NADP-bd"/>
</dbReference>
<evidence type="ECO:0000313" key="4">
    <source>
        <dbReference type="EMBL" id="KAF6230261.1"/>
    </source>
</evidence>
<dbReference type="Pfam" id="PF09130">
    <property type="entry name" value="DUF1932"/>
    <property type="match status" value="1"/>
</dbReference>
<dbReference type="InterPro" id="IPR015814">
    <property type="entry name" value="Pgluconate_DH_NAD-bd_C"/>
</dbReference>
<dbReference type="InterPro" id="IPR013328">
    <property type="entry name" value="6PGD_dom2"/>
</dbReference>
<proteinExistence type="predicted"/>
<dbReference type="SUPFAM" id="SSF51735">
    <property type="entry name" value="NAD(P)-binding Rossmann-fold domains"/>
    <property type="match status" value="1"/>
</dbReference>
<sequence length="319" mass="34503">MPPSLATVGVASIGEMGVGIARLLSAQNYRVLTNISDATSESTRQRVKSASIELVDTDQELVAQADYILSIVPPRDAISTAKRFTEAAAGHVRDPEQEPLFYIDLNAISPNGARTLELLLKDYPMMRFLDGGIIGGAPKYKPDGSWTKPSIVVSGPHSLNDAPISGAHLAKVLNIKHIADKIGPASGLKMCFASTTKGLTAIAIQSFTTAHTLGVLDDLQAHLKDYSPKTGELAAQGLVGMPPKAYRWVDEMKEIAETFRTEGGFEKNLFDGVSEVFRFVADETNLGKEKTEDRRVGKTPEDVARLVGQGLERKKEKVE</sequence>
<organism evidence="4 5">
    <name type="scientific">Letharia lupina</name>
    <dbReference type="NCBI Taxonomy" id="560253"/>
    <lineage>
        <taxon>Eukaryota</taxon>
        <taxon>Fungi</taxon>
        <taxon>Dikarya</taxon>
        <taxon>Ascomycota</taxon>
        <taxon>Pezizomycotina</taxon>
        <taxon>Lecanoromycetes</taxon>
        <taxon>OSLEUM clade</taxon>
        <taxon>Lecanoromycetidae</taxon>
        <taxon>Lecanorales</taxon>
        <taxon>Lecanorineae</taxon>
        <taxon>Parmeliaceae</taxon>
        <taxon>Letharia</taxon>
    </lineage>
</organism>
<accession>A0A8H6FKL3</accession>
<dbReference type="InterPro" id="IPR036291">
    <property type="entry name" value="NAD(P)-bd_dom_sf"/>
</dbReference>
<feature type="domain" description="6-phosphogluconate dehydrogenase NADP-binding" evidence="2">
    <location>
        <begin position="8"/>
        <end position="139"/>
    </location>
</feature>
<dbReference type="Gene3D" id="3.40.50.720">
    <property type="entry name" value="NAD(P)-binding Rossmann-like Domain"/>
    <property type="match status" value="1"/>
</dbReference>
<dbReference type="EMBL" id="JACCJB010000002">
    <property type="protein sequence ID" value="KAF6230261.1"/>
    <property type="molecule type" value="Genomic_DNA"/>
</dbReference>
<dbReference type="GeneID" id="59333008"/>
<dbReference type="Gene3D" id="1.10.1040.10">
    <property type="entry name" value="N-(1-d-carboxylethyl)-l-norvaline Dehydrogenase, domain 2"/>
    <property type="match status" value="1"/>
</dbReference>
<dbReference type="Proteomes" id="UP000593566">
    <property type="component" value="Unassembled WGS sequence"/>
</dbReference>
<protein>
    <recommendedName>
        <fullName evidence="6">6-phosphogluconate dehydrogenase C-terminal domain-like protein</fullName>
    </recommendedName>
</protein>
<evidence type="ECO:0000259" key="2">
    <source>
        <dbReference type="Pfam" id="PF03446"/>
    </source>
</evidence>
<evidence type="ECO:0000256" key="1">
    <source>
        <dbReference type="SAM" id="MobiDB-lite"/>
    </source>
</evidence>
<gene>
    <name evidence="4" type="ORF">HO133_004601</name>
</gene>
<feature type="region of interest" description="Disordered" evidence="1">
    <location>
        <begin position="288"/>
        <end position="319"/>
    </location>
</feature>
<dbReference type="GO" id="GO:0050661">
    <property type="term" value="F:NADP binding"/>
    <property type="evidence" value="ECO:0007669"/>
    <property type="project" value="InterPro"/>
</dbReference>